<evidence type="ECO:0000256" key="2">
    <source>
        <dbReference type="ARBA" id="ARBA00012438"/>
    </source>
</evidence>
<keyword evidence="9" id="KW-0472">Membrane</keyword>
<name>A0A1H8HT98_9ACTN</name>
<sequence>MVVGVALAATAVAVDVRCAAVHVPPAAELEAGWPSALAGLAQLVPGTLLLRRLPRHPVAWALTGFGLLWLANGFAESWSTYALYADPGAPGAAAAYWFYSRLGAALLLGLPLLILLFPDGRLPRAPLWRRLSVASLVLTGLLPALLVTAPMSVMERYHGAALPPEITRLGLDAFAVPLPYAAWKPALDVAYAAVLVSVVVPFAVLVRRYRAAGQERRAQIRWLVWAALVDLLVLFTPLTLPPQVPGVLLAVAIALTCAAVVVAVTKYRLYDVDRLLSATLAYGALGAAVVLVDVAVFTVAGSVLGERDSALAAIAIVAVVYAPLRTWLWRLARRLVRGTGGDPYAAVSTLAERLELATDPDQQLVAVARTLAEAFRLSYVRVEIERPGGERSAVERGSPRGPRVSLPVAYRGETVGRLVLCRTDLTDRDQRLLGDLVRQAAAAARASELSTDLQRIRARLVMAREEERRRLRRDLHDGLGPSLGAAALRIEAARNLAGTDPEQADRILEQTAAEVAGVLADVRRLVHDLRPPALDELGVLGAIEQQADRFRSPALKVAVDGEGPLDMLPAAVEVAAYRIVSEALANAARHSGAARCAIRLSVREGRLDVAVRDDGAGIGPDVAAGVGMLSLRERATELGGDCAVSCPPEGGTLVTARLPLEAAGA</sequence>
<dbReference type="PANTHER" id="PTHR24421:SF10">
    <property type="entry name" value="NITRATE_NITRITE SENSOR PROTEIN NARQ"/>
    <property type="match status" value="1"/>
</dbReference>
<dbReference type="InterPro" id="IPR050482">
    <property type="entry name" value="Sensor_HK_TwoCompSys"/>
</dbReference>
<feature type="transmembrane region" description="Helical" evidence="9">
    <location>
        <begin position="130"/>
        <end position="149"/>
    </location>
</feature>
<dbReference type="Pfam" id="PF07730">
    <property type="entry name" value="HisKA_3"/>
    <property type="match status" value="1"/>
</dbReference>
<evidence type="ECO:0000313" key="12">
    <source>
        <dbReference type="Proteomes" id="UP000198953"/>
    </source>
</evidence>
<feature type="transmembrane region" description="Helical" evidence="9">
    <location>
        <begin position="222"/>
        <end position="240"/>
    </location>
</feature>
<reference evidence="11 12" key="1">
    <citation type="submission" date="2016-10" db="EMBL/GenBank/DDBJ databases">
        <authorList>
            <person name="de Groot N.N."/>
        </authorList>
    </citation>
    <scope>NUCLEOTIDE SEQUENCE [LARGE SCALE GENOMIC DNA]</scope>
    <source>
        <strain evidence="11 12">DSM 43357</strain>
    </source>
</reference>
<evidence type="ECO:0000313" key="11">
    <source>
        <dbReference type="EMBL" id="SEN59241.1"/>
    </source>
</evidence>
<dbReference type="CDD" id="cd16917">
    <property type="entry name" value="HATPase_UhpB-NarQ-NarX-like"/>
    <property type="match status" value="1"/>
</dbReference>
<organism evidence="11 12">
    <name type="scientific">Nonomuraea pusilla</name>
    <dbReference type="NCBI Taxonomy" id="46177"/>
    <lineage>
        <taxon>Bacteria</taxon>
        <taxon>Bacillati</taxon>
        <taxon>Actinomycetota</taxon>
        <taxon>Actinomycetes</taxon>
        <taxon>Streptosporangiales</taxon>
        <taxon>Streptosporangiaceae</taxon>
        <taxon>Nonomuraea</taxon>
    </lineage>
</organism>
<feature type="transmembrane region" description="Helical" evidence="9">
    <location>
        <begin position="189"/>
        <end position="210"/>
    </location>
</feature>
<feature type="transmembrane region" description="Helical" evidence="9">
    <location>
        <begin position="246"/>
        <end position="267"/>
    </location>
</feature>
<keyword evidence="5" id="KW-0547">Nucleotide-binding</keyword>
<keyword evidence="7" id="KW-0067">ATP-binding</keyword>
<keyword evidence="3" id="KW-0597">Phosphoprotein</keyword>
<feature type="transmembrane region" description="Helical" evidence="9">
    <location>
        <begin position="57"/>
        <end position="75"/>
    </location>
</feature>
<dbReference type="GO" id="GO:0016020">
    <property type="term" value="C:membrane"/>
    <property type="evidence" value="ECO:0007669"/>
    <property type="project" value="InterPro"/>
</dbReference>
<keyword evidence="8" id="KW-0902">Two-component regulatory system</keyword>
<keyword evidence="9" id="KW-0812">Transmembrane</keyword>
<evidence type="ECO:0000256" key="8">
    <source>
        <dbReference type="ARBA" id="ARBA00023012"/>
    </source>
</evidence>
<accession>A0A1H8HT98</accession>
<dbReference type="InterPro" id="IPR003594">
    <property type="entry name" value="HATPase_dom"/>
</dbReference>
<keyword evidence="12" id="KW-1185">Reference proteome</keyword>
<dbReference type="Pfam" id="PF02518">
    <property type="entry name" value="HATPase_c"/>
    <property type="match status" value="1"/>
</dbReference>
<dbReference type="GO" id="GO:0046983">
    <property type="term" value="F:protein dimerization activity"/>
    <property type="evidence" value="ECO:0007669"/>
    <property type="project" value="InterPro"/>
</dbReference>
<feature type="transmembrane region" description="Helical" evidence="9">
    <location>
        <begin position="310"/>
        <end position="328"/>
    </location>
</feature>
<dbReference type="GO" id="GO:0000155">
    <property type="term" value="F:phosphorelay sensor kinase activity"/>
    <property type="evidence" value="ECO:0007669"/>
    <property type="project" value="InterPro"/>
</dbReference>
<dbReference type="Gene3D" id="3.30.565.10">
    <property type="entry name" value="Histidine kinase-like ATPase, C-terminal domain"/>
    <property type="match status" value="1"/>
</dbReference>
<dbReference type="PANTHER" id="PTHR24421">
    <property type="entry name" value="NITRATE/NITRITE SENSOR PROTEIN NARX-RELATED"/>
    <property type="match status" value="1"/>
</dbReference>
<feature type="domain" description="Histidine kinase" evidence="10">
    <location>
        <begin position="578"/>
        <end position="662"/>
    </location>
</feature>
<protein>
    <recommendedName>
        <fullName evidence="2">histidine kinase</fullName>
        <ecNumber evidence="2">2.7.13.3</ecNumber>
    </recommendedName>
</protein>
<evidence type="ECO:0000256" key="6">
    <source>
        <dbReference type="ARBA" id="ARBA00022777"/>
    </source>
</evidence>
<dbReference type="EC" id="2.7.13.3" evidence="2"/>
<evidence type="ECO:0000256" key="3">
    <source>
        <dbReference type="ARBA" id="ARBA00022553"/>
    </source>
</evidence>
<dbReference type="STRING" id="46177.SAMN05660976_07886"/>
<proteinExistence type="predicted"/>
<evidence type="ECO:0000256" key="9">
    <source>
        <dbReference type="SAM" id="Phobius"/>
    </source>
</evidence>
<dbReference type="PROSITE" id="PS50109">
    <property type="entry name" value="HIS_KIN"/>
    <property type="match status" value="1"/>
</dbReference>
<keyword evidence="4" id="KW-0808">Transferase</keyword>
<feature type="transmembrane region" description="Helical" evidence="9">
    <location>
        <begin position="279"/>
        <end position="304"/>
    </location>
</feature>
<dbReference type="InterPro" id="IPR036890">
    <property type="entry name" value="HATPase_C_sf"/>
</dbReference>
<feature type="transmembrane region" description="Helical" evidence="9">
    <location>
        <begin position="95"/>
        <end position="118"/>
    </location>
</feature>
<evidence type="ECO:0000259" key="10">
    <source>
        <dbReference type="PROSITE" id="PS50109"/>
    </source>
</evidence>
<evidence type="ECO:0000256" key="4">
    <source>
        <dbReference type="ARBA" id="ARBA00022679"/>
    </source>
</evidence>
<comment type="catalytic activity">
    <reaction evidence="1">
        <text>ATP + protein L-histidine = ADP + protein N-phospho-L-histidine.</text>
        <dbReference type="EC" id="2.7.13.3"/>
    </reaction>
</comment>
<evidence type="ECO:0000256" key="5">
    <source>
        <dbReference type="ARBA" id="ARBA00022741"/>
    </source>
</evidence>
<evidence type="ECO:0000256" key="1">
    <source>
        <dbReference type="ARBA" id="ARBA00000085"/>
    </source>
</evidence>
<keyword evidence="6 11" id="KW-0418">Kinase</keyword>
<dbReference type="Gene3D" id="1.20.5.1930">
    <property type="match status" value="1"/>
</dbReference>
<dbReference type="SMART" id="SM00387">
    <property type="entry name" value="HATPase_c"/>
    <property type="match status" value="1"/>
</dbReference>
<dbReference type="InterPro" id="IPR011712">
    <property type="entry name" value="Sig_transdc_His_kin_sub3_dim/P"/>
</dbReference>
<dbReference type="GO" id="GO:0005524">
    <property type="term" value="F:ATP binding"/>
    <property type="evidence" value="ECO:0007669"/>
    <property type="project" value="UniProtKB-KW"/>
</dbReference>
<dbReference type="EMBL" id="FOBF01000030">
    <property type="protein sequence ID" value="SEN59241.1"/>
    <property type="molecule type" value="Genomic_DNA"/>
</dbReference>
<keyword evidence="9" id="KW-1133">Transmembrane helix</keyword>
<dbReference type="Proteomes" id="UP000198953">
    <property type="component" value="Unassembled WGS sequence"/>
</dbReference>
<dbReference type="AlphaFoldDB" id="A0A1H8HT98"/>
<dbReference type="InterPro" id="IPR005467">
    <property type="entry name" value="His_kinase_dom"/>
</dbReference>
<dbReference type="SUPFAM" id="SSF55874">
    <property type="entry name" value="ATPase domain of HSP90 chaperone/DNA topoisomerase II/histidine kinase"/>
    <property type="match status" value="1"/>
</dbReference>
<evidence type="ECO:0000256" key="7">
    <source>
        <dbReference type="ARBA" id="ARBA00022840"/>
    </source>
</evidence>
<gene>
    <name evidence="11" type="ORF">SAMN05660976_07886</name>
</gene>